<feature type="region of interest" description="Disordered" evidence="1">
    <location>
        <begin position="653"/>
        <end position="679"/>
    </location>
</feature>
<proteinExistence type="predicted"/>
<feature type="region of interest" description="Disordered" evidence="1">
    <location>
        <begin position="94"/>
        <end position="133"/>
    </location>
</feature>
<evidence type="ECO:0000313" key="2">
    <source>
        <dbReference type="EMBL" id="QDS90652.1"/>
    </source>
</evidence>
<protein>
    <submittedName>
        <fullName evidence="2">Uncharacterized protein</fullName>
    </submittedName>
</protein>
<reference evidence="2 3" key="1">
    <citation type="submission" date="2019-02" db="EMBL/GenBank/DDBJ databases">
        <title>Deep-cultivation of Planctomycetes and their phenomic and genomic characterization uncovers novel biology.</title>
        <authorList>
            <person name="Wiegand S."/>
            <person name="Jogler M."/>
            <person name="Boedeker C."/>
            <person name="Pinto D."/>
            <person name="Vollmers J."/>
            <person name="Rivas-Marin E."/>
            <person name="Kohn T."/>
            <person name="Peeters S.H."/>
            <person name="Heuer A."/>
            <person name="Rast P."/>
            <person name="Oberbeckmann S."/>
            <person name="Bunk B."/>
            <person name="Jeske O."/>
            <person name="Meyerdierks A."/>
            <person name="Storesund J.E."/>
            <person name="Kallscheuer N."/>
            <person name="Luecker S."/>
            <person name="Lage O.M."/>
            <person name="Pohl T."/>
            <person name="Merkel B.J."/>
            <person name="Hornburger P."/>
            <person name="Mueller R.-W."/>
            <person name="Bruemmer F."/>
            <person name="Labrenz M."/>
            <person name="Spormann A.M."/>
            <person name="Op den Camp H."/>
            <person name="Overmann J."/>
            <person name="Amann R."/>
            <person name="Jetten M.S.M."/>
            <person name="Mascher T."/>
            <person name="Medema M.H."/>
            <person name="Devos D.P."/>
            <person name="Kaster A.-K."/>
            <person name="Ovreas L."/>
            <person name="Rohde M."/>
            <person name="Galperin M.Y."/>
            <person name="Jogler C."/>
        </authorList>
    </citation>
    <scope>NUCLEOTIDE SEQUENCE [LARGE SCALE GENOMIC DNA]</scope>
    <source>
        <strain evidence="2 3">EC9</strain>
    </source>
</reference>
<name>A0A517M6Z8_9BACT</name>
<evidence type="ECO:0000313" key="3">
    <source>
        <dbReference type="Proteomes" id="UP000319557"/>
    </source>
</evidence>
<accession>A0A517M6Z8</accession>
<dbReference type="Proteomes" id="UP000319557">
    <property type="component" value="Chromosome"/>
</dbReference>
<dbReference type="EMBL" id="CP036261">
    <property type="protein sequence ID" value="QDS90652.1"/>
    <property type="molecule type" value="Genomic_DNA"/>
</dbReference>
<keyword evidence="3" id="KW-1185">Reference proteome</keyword>
<dbReference type="KEGG" id="ruv:EC9_48660"/>
<gene>
    <name evidence="2" type="ORF">EC9_48660</name>
</gene>
<sequence>MLDTIPTPGGVGRSGQAICTLLASHQRQTLSLPRSQAAAPVHVSIEGSAATRQRPADLPHAKTDFPLEQTADTLQPPCYRTDNGNLFPRNHFAKRGAAPEGNTGGPSSTVPGSIPHGRIGHAKTTGSRRMTSQRKLRYESLEARRLLASDITIVPGFPSDSNAIDHRNQPLLAPLHAAAVEIAVSPGHATDGLIHESEGRVVVVDSSQQTGFASRLWIFDRDDHGGLRPARDVIDPGFHVDRMLIDGDRAIVFGTQWTWQQGTSESASLDGVPLQTLVATIDLQTPSPSPRQAIQQTVPGLLKELHLADRHLILVMHSELPTIATIDRQPAPETVHSFAITDDGLREIASQPISAGITRPLGDRLLTLTTRDDTTEPFNMQDSENVGVPLHNWLTQYAVGAGAIAPVAEIDLGSGWIGSFQIANDQTATAVRTVQSDGSGIATSIDILDLSGDSIRLFDSLTVANFAGYAIAAQPDFVLLYDQATPEWLVLVDIQSQHPGTAQPVRQIELDSDWTLHPEGLRMSNNRVVVLATRPLHVDPIDRLRDLSIDGDQGTAALLLTISLDDAKLVAISPLGNLSNTLPHPALHSIDAARDRVGMFIEQHESDTAKGSGFLYGHLDDAGNFVAEGLLRDLQPDDEIDIDPRRLMARGDGQLAQHRWDQPDQPAMQMPLVDPNGPT</sequence>
<organism evidence="2 3">
    <name type="scientific">Rosistilla ulvae</name>
    <dbReference type="NCBI Taxonomy" id="1930277"/>
    <lineage>
        <taxon>Bacteria</taxon>
        <taxon>Pseudomonadati</taxon>
        <taxon>Planctomycetota</taxon>
        <taxon>Planctomycetia</taxon>
        <taxon>Pirellulales</taxon>
        <taxon>Pirellulaceae</taxon>
        <taxon>Rosistilla</taxon>
    </lineage>
</organism>
<dbReference type="AlphaFoldDB" id="A0A517M6Z8"/>
<evidence type="ECO:0000256" key="1">
    <source>
        <dbReference type="SAM" id="MobiDB-lite"/>
    </source>
</evidence>